<reference evidence="3 4" key="1">
    <citation type="submission" date="2014-03" db="EMBL/GenBank/DDBJ databases">
        <title>Genomics of Bifidobacteria.</title>
        <authorList>
            <person name="Ventura M."/>
            <person name="Milani C."/>
            <person name="Lugli G.A."/>
        </authorList>
    </citation>
    <scope>NUCLEOTIDE SEQUENCE [LARGE SCALE GENOMIC DNA]</scope>
    <source>
        <strain evidence="3 4">JCM 13495</strain>
    </source>
</reference>
<dbReference type="RefSeq" id="WP_026641646.1">
    <property type="nucleotide sequence ID" value="NZ_JGZU01000015.1"/>
</dbReference>
<dbReference type="Gene3D" id="3.30.420.40">
    <property type="match status" value="2"/>
</dbReference>
<keyword evidence="2" id="KW-0732">Signal</keyword>
<organism evidence="3 4">
    <name type="scientific">Bifidobacterium tsurumiense</name>
    <dbReference type="NCBI Taxonomy" id="356829"/>
    <lineage>
        <taxon>Bacteria</taxon>
        <taxon>Bacillati</taxon>
        <taxon>Actinomycetota</taxon>
        <taxon>Actinomycetes</taxon>
        <taxon>Bifidobacteriales</taxon>
        <taxon>Bifidobacteriaceae</taxon>
        <taxon>Bifidobacterium</taxon>
    </lineage>
</organism>
<accession>A0A087ECL5</accession>
<evidence type="ECO:0000313" key="3">
    <source>
        <dbReference type="EMBL" id="KFJ05516.1"/>
    </source>
</evidence>
<evidence type="ECO:0000256" key="2">
    <source>
        <dbReference type="SAM" id="SignalP"/>
    </source>
</evidence>
<dbReference type="EC" id="2.7.1.60" evidence="3"/>
<comment type="caution">
    <text evidence="3">The sequence shown here is derived from an EMBL/GenBank/DDBJ whole genome shotgun (WGS) entry which is preliminary data.</text>
</comment>
<gene>
    <name evidence="3" type="ORF">BITS_0194</name>
</gene>
<keyword evidence="3" id="KW-0808">Transferase</keyword>
<dbReference type="GO" id="GO:0009384">
    <property type="term" value="F:N-acylmannosamine kinase activity"/>
    <property type="evidence" value="ECO:0007669"/>
    <property type="project" value="UniProtKB-EC"/>
</dbReference>
<dbReference type="PANTHER" id="PTHR18964:SF149">
    <property type="entry name" value="BIFUNCTIONAL UDP-N-ACETYLGLUCOSAMINE 2-EPIMERASE_N-ACETYLMANNOSAMINE KINASE"/>
    <property type="match status" value="1"/>
</dbReference>
<proteinExistence type="inferred from homology"/>
<dbReference type="STRING" id="356829.BITS_0194"/>
<dbReference type="OrthoDB" id="3189808at2"/>
<comment type="similarity">
    <text evidence="1">Belongs to the ROK (NagC/XylR) family.</text>
</comment>
<dbReference type="PANTHER" id="PTHR18964">
    <property type="entry name" value="ROK (REPRESSOR, ORF, KINASE) FAMILY"/>
    <property type="match status" value="1"/>
</dbReference>
<dbReference type="Proteomes" id="UP000029080">
    <property type="component" value="Unassembled WGS sequence"/>
</dbReference>
<dbReference type="InterPro" id="IPR000600">
    <property type="entry name" value="ROK"/>
</dbReference>
<name>A0A087ECL5_9BIFI</name>
<dbReference type="Pfam" id="PF00480">
    <property type="entry name" value="ROK"/>
    <property type="match status" value="1"/>
</dbReference>
<evidence type="ECO:0000256" key="1">
    <source>
        <dbReference type="ARBA" id="ARBA00006479"/>
    </source>
</evidence>
<keyword evidence="4" id="KW-1185">Reference proteome</keyword>
<feature type="signal peptide" evidence="2">
    <location>
        <begin position="1"/>
        <end position="20"/>
    </location>
</feature>
<feature type="chain" id="PRO_5039001979" evidence="2">
    <location>
        <begin position="21"/>
        <end position="322"/>
    </location>
</feature>
<sequence length="322" mass="33770">MSRNGRHAWLVTLAAGSSLAAGISIDDHGISIATGDANHGVVSSRFLPLAGLQQLDTTLIRLIGFLREMLEEMGRELGELKAIVVALPAPLDGQGNAVIPNMLPGWSEGMFSEAFVSATGKAPSLIGVSDASCRAYLETSGGVHSRVDTLYIHADDVISGSLVLNGKIYHGSNGVIGQFGHLQVDPNGAVCACGRRGCLNTVVGAPALRTLMMPSRGDLTLRDILNDARDGDTASLRLMEEVAETIARTVEPVVSMLGPDEVVIGGSMAKVGKPFFDAFAYTLDRQSFPAGKSWSVVPGPEDALDVARGALFIATDKVMIVS</sequence>
<dbReference type="AlphaFoldDB" id="A0A087ECL5"/>
<protein>
    <submittedName>
        <fullName evidence="3">NagC/XylR family repressor</fullName>
        <ecNumber evidence="3">2.7.1.60</ecNumber>
    </submittedName>
</protein>
<dbReference type="SUPFAM" id="SSF53067">
    <property type="entry name" value="Actin-like ATPase domain"/>
    <property type="match status" value="2"/>
</dbReference>
<dbReference type="InterPro" id="IPR043129">
    <property type="entry name" value="ATPase_NBD"/>
</dbReference>
<dbReference type="EMBL" id="JGZU01000015">
    <property type="protein sequence ID" value="KFJ05516.1"/>
    <property type="molecule type" value="Genomic_DNA"/>
</dbReference>
<dbReference type="eggNOG" id="COG1940">
    <property type="taxonomic scope" value="Bacteria"/>
</dbReference>
<evidence type="ECO:0000313" key="4">
    <source>
        <dbReference type="Proteomes" id="UP000029080"/>
    </source>
</evidence>